<sequence length="531" mass="60296">MVKLNLPTRPWVPQWLGIVTMFIVIFPITLLNGAYTGSMIEVSNTLGVMSEDITMAYYSASVGMAVAYPIVPKIRAIATSKTLLLTDLLLQVFFSLICAQTGSMDVIMGCCFFMGFLKGFVMLEFIILIRPLFSPKNIRSEFYAYFYPIVFSGGQLSMAITAQLAYHYQWQHMYYFVTILLLVAILFVLCFFRYAQRPVHIPFKEMDGKSMFIIASAYLLTLYTFTYGKTLDWFASPKIRVYVFIIPLLIALFIYRQRTQPKPFVSLKPLTLHKSIIGYGFMVLAMFLTATSSLVTNYMNSIIRVDSIHANSLSLWLLPGYVVGAIICFWWFRWQRWRFRFLISGGMFCYVIYLAILYFGITPYGTYEMLYLPILFRGVGMMVLFIAFGVFVVEDLDPRLTLSNAFFLISFRSALAPVLSASFFNNMLYYLQVKGMNVLSENMTLTNPIAEQKYNQALNSALAQGHEFSEAGQLATNSLYSTLQQQSLLLALKTLIGYVLILALVVAVVAAFIPFHKTLKVAVVKTGDDMV</sequence>
<dbReference type="GO" id="GO:0022857">
    <property type="term" value="F:transmembrane transporter activity"/>
    <property type="evidence" value="ECO:0007669"/>
    <property type="project" value="InterPro"/>
</dbReference>
<feature type="transmembrane region" description="Helical" evidence="5">
    <location>
        <begin position="12"/>
        <end position="35"/>
    </location>
</feature>
<evidence type="ECO:0000313" key="9">
    <source>
        <dbReference type="EMBL" id="RGV52713.1"/>
    </source>
</evidence>
<organism evidence="6">
    <name type="scientific">Bacteroides fragilis</name>
    <dbReference type="NCBI Taxonomy" id="817"/>
    <lineage>
        <taxon>Bacteria</taxon>
        <taxon>Pseudomonadati</taxon>
        <taxon>Bacteroidota</taxon>
        <taxon>Bacteroidia</taxon>
        <taxon>Bacteroidales</taxon>
        <taxon>Bacteroidaceae</taxon>
        <taxon>Bacteroides</taxon>
    </lineage>
</organism>
<reference evidence="8 11" key="4">
    <citation type="submission" date="2020-05" db="EMBL/GenBank/DDBJ databases">
        <title>FDA dAtabase for Regulatory Grade micrObial Sequences (FDA-ARGOS): Supporting development and validation of Infectious Disease Dx tests.</title>
        <authorList>
            <person name="Bojja K."/>
            <person name="Kessler A."/>
            <person name="Tallon L."/>
            <person name="Sadzewicz L."/>
            <person name="Zhao X."/>
            <person name="Vavikolanu K."/>
            <person name="Mehta A."/>
            <person name="Aluvathingal J."/>
            <person name="Nadendla S."/>
            <person name="Myers T."/>
            <person name="Yan Y."/>
            <person name="Sichtig H."/>
        </authorList>
    </citation>
    <scope>NUCLEOTIDE SEQUENCE [LARGE SCALE GENOMIC DNA]</scope>
    <source>
        <strain evidence="8 11">FDAARGOS_763</strain>
    </source>
</reference>
<name>A0A0I9RSN4_BACFG</name>
<comment type="subcellular location">
    <subcellularLocation>
        <location evidence="1">Membrane</location>
        <topology evidence="1">Multi-pass membrane protein</topology>
    </subcellularLocation>
</comment>
<feature type="transmembrane region" description="Helical" evidence="5">
    <location>
        <begin position="206"/>
        <end position="227"/>
    </location>
</feature>
<evidence type="ECO:0000313" key="11">
    <source>
        <dbReference type="Proteomes" id="UP000501467"/>
    </source>
</evidence>
<reference evidence="6" key="2">
    <citation type="submission" date="2014-07" db="EMBL/GenBank/DDBJ databases">
        <title>Genetics and epidemiology of antimicrobial resistance in B. fragilis group.</title>
        <authorList>
            <person name="Sydenham T.V."/>
            <person name="Hasman H."/>
            <person name="Kemp M."/>
            <person name="Justesen U.S."/>
        </authorList>
    </citation>
    <scope>NUCLEOTIDE SEQUENCE [LARGE SCALE GENOMIC DNA]</scope>
    <source>
        <strain evidence="6">DCMOUH0018B</strain>
    </source>
</reference>
<feature type="transmembrane region" description="Helical" evidence="5">
    <location>
        <begin position="339"/>
        <end position="359"/>
    </location>
</feature>
<dbReference type="PANTHER" id="PTHR23501">
    <property type="entry name" value="MAJOR FACILITATOR SUPERFAMILY"/>
    <property type="match status" value="1"/>
</dbReference>
<dbReference type="InterPro" id="IPR036259">
    <property type="entry name" value="MFS_trans_sf"/>
</dbReference>
<dbReference type="PANTHER" id="PTHR23501:SF5">
    <property type="entry name" value="TRANSPORT PROTEIN"/>
    <property type="match status" value="1"/>
</dbReference>
<evidence type="ECO:0000313" key="10">
    <source>
        <dbReference type="Proteomes" id="UP000286270"/>
    </source>
</evidence>
<feature type="transmembrane region" description="Helical" evidence="5">
    <location>
        <begin position="106"/>
        <end position="133"/>
    </location>
</feature>
<evidence type="ECO:0000256" key="4">
    <source>
        <dbReference type="ARBA" id="ARBA00023136"/>
    </source>
</evidence>
<dbReference type="EMBL" id="QRZH01000010">
    <property type="protein sequence ID" value="RGV52713.1"/>
    <property type="molecule type" value="Genomic_DNA"/>
</dbReference>
<feature type="transmembrane region" description="Helical" evidence="5">
    <location>
        <begin position="276"/>
        <end position="295"/>
    </location>
</feature>
<evidence type="ECO:0000313" key="6">
    <source>
        <dbReference type="EMBL" id="KFX73844.1"/>
    </source>
</evidence>
<dbReference type="Gene3D" id="1.20.1250.20">
    <property type="entry name" value="MFS general substrate transporter like domains"/>
    <property type="match status" value="1"/>
</dbReference>
<evidence type="ECO:0000256" key="1">
    <source>
        <dbReference type="ARBA" id="ARBA00004141"/>
    </source>
</evidence>
<feature type="transmembrane region" description="Helical" evidence="5">
    <location>
        <begin position="495"/>
        <end position="515"/>
    </location>
</feature>
<feature type="transmembrane region" description="Helical" evidence="5">
    <location>
        <begin position="315"/>
        <end position="332"/>
    </location>
</feature>
<dbReference type="PATRIC" id="fig|817.52.peg.2882"/>
<dbReference type="EMBL" id="JMZZ02000156">
    <property type="protein sequence ID" value="KFX73844.1"/>
    <property type="molecule type" value="Genomic_DNA"/>
</dbReference>
<gene>
    <name evidence="9" type="ORF">DWW08_13050</name>
    <name evidence="6" type="ORF">EE52_0215535</name>
    <name evidence="8" type="ORF">FOC69_22365</name>
    <name evidence="7" type="ORF">O1422_16645</name>
</gene>
<dbReference type="Pfam" id="PF07690">
    <property type="entry name" value="MFS_1"/>
    <property type="match status" value="1"/>
</dbReference>
<dbReference type="GO" id="GO:0005886">
    <property type="term" value="C:plasma membrane"/>
    <property type="evidence" value="ECO:0007669"/>
    <property type="project" value="TreeGrafter"/>
</dbReference>
<proteinExistence type="predicted"/>
<dbReference type="EMBL" id="JAPUAC010000014">
    <property type="protein sequence ID" value="MCZ2655794.1"/>
    <property type="molecule type" value="Genomic_DNA"/>
</dbReference>
<evidence type="ECO:0000256" key="5">
    <source>
        <dbReference type="SAM" id="Phobius"/>
    </source>
</evidence>
<dbReference type="Proteomes" id="UP001075704">
    <property type="component" value="Unassembled WGS sequence"/>
</dbReference>
<keyword evidence="2 5" id="KW-0812">Transmembrane</keyword>
<dbReference type="Proteomes" id="UP000286270">
    <property type="component" value="Unassembled WGS sequence"/>
</dbReference>
<feature type="transmembrane region" description="Helical" evidence="5">
    <location>
        <begin position="172"/>
        <end position="194"/>
    </location>
</feature>
<reference evidence="6" key="1">
    <citation type="book" date="2014" name="THE 24TH EUROPEAN CONGRESS OF CLINICAL MICROBIOLOGY AND INFECTIOUS DISEASES" publisher="ECCMID 2014" city="Barcelona, Spain">
        <title>Identification of resistance genes in three multidrug-resistant Bacteroides fragilis isolates by whole genome sequencing.</title>
        <editorList>
            <person name="Unknown"/>
            <person name="A."/>
        </editorList>
        <authorList>
            <person name="Sydenham T.V."/>
            <person name="Hasman H."/>
            <person name="Wang M."/>
            <person name="Soki J."/>
            <person name="Nagy E."/>
            <person name="Justesen U.S."/>
        </authorList>
    </citation>
    <scope>NUCLEOTIDE SEQUENCE</scope>
    <source>
        <strain evidence="6">DCMOUH0018B</strain>
    </source>
</reference>
<keyword evidence="4 5" id="KW-0472">Membrane</keyword>
<accession>A0A0I9RSN4</accession>
<feature type="transmembrane region" description="Helical" evidence="5">
    <location>
        <begin position="239"/>
        <end position="255"/>
    </location>
</feature>
<reference evidence="9 10" key="3">
    <citation type="submission" date="2018-08" db="EMBL/GenBank/DDBJ databases">
        <title>A genome reference for cultivated species of the human gut microbiota.</title>
        <authorList>
            <person name="Zou Y."/>
            <person name="Xue W."/>
            <person name="Luo G."/>
        </authorList>
    </citation>
    <scope>NUCLEOTIDE SEQUENCE [LARGE SCALE GENOMIC DNA]</scope>
    <source>
        <strain evidence="9 10">AF14-26</strain>
    </source>
</reference>
<keyword evidence="3 5" id="KW-1133">Transmembrane helix</keyword>
<reference evidence="7" key="5">
    <citation type="submission" date="2022-12" db="EMBL/GenBank/DDBJ databases">
        <title>Development of a Multilocus Sequence Typing Scheme for Bacteroides fragilis Based on Whole Genome Sequencing Data and Clinical Application.</title>
        <authorList>
            <person name="Nielsen F.D."/>
            <person name="Justesen U.S."/>
        </authorList>
    </citation>
    <scope>NUCLEOTIDE SEQUENCE</scope>
    <source>
        <strain evidence="7">BF_BC_ODE_DK_2015_2</strain>
    </source>
</reference>
<dbReference type="EMBL" id="CP054003">
    <property type="protein sequence ID" value="QKH86938.1"/>
    <property type="molecule type" value="Genomic_DNA"/>
</dbReference>
<feature type="transmembrane region" description="Helical" evidence="5">
    <location>
        <begin position="55"/>
        <end position="71"/>
    </location>
</feature>
<feature type="transmembrane region" description="Helical" evidence="5">
    <location>
        <begin position="145"/>
        <end position="166"/>
    </location>
</feature>
<dbReference type="RefSeq" id="WP_005780639.1">
    <property type="nucleotide sequence ID" value="NZ_CAEUHN010000012.1"/>
</dbReference>
<dbReference type="Proteomes" id="UP000501467">
    <property type="component" value="Chromosome"/>
</dbReference>
<dbReference type="AlphaFoldDB" id="A0A0I9RSN4"/>
<feature type="transmembrane region" description="Helical" evidence="5">
    <location>
        <begin position="371"/>
        <end position="393"/>
    </location>
</feature>
<evidence type="ECO:0000313" key="7">
    <source>
        <dbReference type="EMBL" id="MCZ2655794.1"/>
    </source>
</evidence>
<feature type="transmembrane region" description="Helical" evidence="5">
    <location>
        <begin position="405"/>
        <end position="424"/>
    </location>
</feature>
<protein>
    <submittedName>
        <fullName evidence="6 7">Transporter</fullName>
    </submittedName>
</protein>
<dbReference type="SUPFAM" id="SSF103473">
    <property type="entry name" value="MFS general substrate transporter"/>
    <property type="match status" value="1"/>
</dbReference>
<evidence type="ECO:0000256" key="3">
    <source>
        <dbReference type="ARBA" id="ARBA00022989"/>
    </source>
</evidence>
<dbReference type="InterPro" id="IPR011701">
    <property type="entry name" value="MFS"/>
</dbReference>
<evidence type="ECO:0000256" key="2">
    <source>
        <dbReference type="ARBA" id="ARBA00022692"/>
    </source>
</evidence>
<evidence type="ECO:0000313" key="8">
    <source>
        <dbReference type="EMBL" id="QKH86938.1"/>
    </source>
</evidence>